<name>A0A2P2KRU8_RHIMU</name>
<organism evidence="1">
    <name type="scientific">Rhizophora mucronata</name>
    <name type="common">Asiatic mangrove</name>
    <dbReference type="NCBI Taxonomy" id="61149"/>
    <lineage>
        <taxon>Eukaryota</taxon>
        <taxon>Viridiplantae</taxon>
        <taxon>Streptophyta</taxon>
        <taxon>Embryophyta</taxon>
        <taxon>Tracheophyta</taxon>
        <taxon>Spermatophyta</taxon>
        <taxon>Magnoliopsida</taxon>
        <taxon>eudicotyledons</taxon>
        <taxon>Gunneridae</taxon>
        <taxon>Pentapetalae</taxon>
        <taxon>rosids</taxon>
        <taxon>fabids</taxon>
        <taxon>Malpighiales</taxon>
        <taxon>Rhizophoraceae</taxon>
        <taxon>Rhizophora</taxon>
    </lineage>
</organism>
<evidence type="ECO:0000313" key="1">
    <source>
        <dbReference type="EMBL" id="MBX08463.1"/>
    </source>
</evidence>
<sequence length="50" mass="5454">MHLVFVCCCPCYAHICNGGDFTNVDLGGTHIVLSMLPFGNFTPIHILMPC</sequence>
<protein>
    <submittedName>
        <fullName evidence="1">Uncharacterized protein</fullName>
    </submittedName>
</protein>
<dbReference type="AlphaFoldDB" id="A0A2P2KRU8"/>
<dbReference type="EMBL" id="GGEC01027979">
    <property type="protein sequence ID" value="MBX08463.1"/>
    <property type="molecule type" value="Transcribed_RNA"/>
</dbReference>
<accession>A0A2P2KRU8</accession>
<proteinExistence type="predicted"/>
<reference evidence="1" key="1">
    <citation type="submission" date="2018-02" db="EMBL/GenBank/DDBJ databases">
        <title>Rhizophora mucronata_Transcriptome.</title>
        <authorList>
            <person name="Meera S.P."/>
            <person name="Sreeshan A."/>
            <person name="Augustine A."/>
        </authorList>
    </citation>
    <scope>NUCLEOTIDE SEQUENCE</scope>
    <source>
        <tissue evidence="1">Leaf</tissue>
    </source>
</reference>
<dbReference type="EMBL" id="GGEC01027986">
    <property type="protein sequence ID" value="MBX08470.1"/>
    <property type="molecule type" value="Transcribed_RNA"/>
</dbReference>